<organism evidence="2 3">
    <name type="scientific">Glossina pallidipes</name>
    <name type="common">Tsetse fly</name>
    <dbReference type="NCBI Taxonomy" id="7398"/>
    <lineage>
        <taxon>Eukaryota</taxon>
        <taxon>Metazoa</taxon>
        <taxon>Ecdysozoa</taxon>
        <taxon>Arthropoda</taxon>
        <taxon>Hexapoda</taxon>
        <taxon>Insecta</taxon>
        <taxon>Pterygota</taxon>
        <taxon>Neoptera</taxon>
        <taxon>Endopterygota</taxon>
        <taxon>Diptera</taxon>
        <taxon>Brachycera</taxon>
        <taxon>Muscomorpha</taxon>
        <taxon>Hippoboscoidea</taxon>
        <taxon>Glossinidae</taxon>
        <taxon>Glossina</taxon>
    </lineage>
</organism>
<dbReference type="AlphaFoldDB" id="A0A1B0A7B5"/>
<protein>
    <submittedName>
        <fullName evidence="2">Uncharacterized protein</fullName>
    </submittedName>
</protein>
<feature type="region of interest" description="Disordered" evidence="1">
    <location>
        <begin position="108"/>
        <end position="129"/>
    </location>
</feature>
<accession>A0A1B0A7B5</accession>
<feature type="compositionally biased region" description="Low complexity" evidence="1">
    <location>
        <begin position="109"/>
        <end position="122"/>
    </location>
</feature>
<keyword evidence="3" id="KW-1185">Reference proteome</keyword>
<proteinExistence type="predicted"/>
<evidence type="ECO:0000313" key="2">
    <source>
        <dbReference type="EnsemblMetazoa" id="GPAI036520-PA"/>
    </source>
</evidence>
<reference evidence="3" key="1">
    <citation type="submission" date="2014-03" db="EMBL/GenBank/DDBJ databases">
        <authorList>
            <person name="Aksoy S."/>
            <person name="Warren W."/>
            <person name="Wilson R.K."/>
        </authorList>
    </citation>
    <scope>NUCLEOTIDE SEQUENCE [LARGE SCALE GENOMIC DNA]</scope>
    <source>
        <strain evidence="3">IAEA</strain>
    </source>
</reference>
<dbReference type="Proteomes" id="UP000092445">
    <property type="component" value="Unassembled WGS sequence"/>
</dbReference>
<name>A0A1B0A7B5_GLOPL</name>
<evidence type="ECO:0000313" key="3">
    <source>
        <dbReference type="Proteomes" id="UP000092445"/>
    </source>
</evidence>
<sequence>MLNGGVRNEKGIINHCHRSVRGYTHVYEGLKDTNSMGRVLYSLRVDQVPTVFVLNTSIINNRTNQQNKLKELHYHSLLDIVGHLIRGDRLVKLLYPAKEFVHIRNQAESQSRLSRQSQQPQRNINTRSYKHTETVATNRGTVDPFAWFLTLKYCGILAKT</sequence>
<reference evidence="2" key="2">
    <citation type="submission" date="2020-05" db="UniProtKB">
        <authorList>
            <consortium name="EnsemblMetazoa"/>
        </authorList>
    </citation>
    <scope>IDENTIFICATION</scope>
    <source>
        <strain evidence="2">IAEA</strain>
    </source>
</reference>
<evidence type="ECO:0000256" key="1">
    <source>
        <dbReference type="SAM" id="MobiDB-lite"/>
    </source>
</evidence>
<dbReference type="VEuPathDB" id="VectorBase:GPAI036520"/>
<dbReference type="EnsemblMetazoa" id="GPAI036520-RA">
    <property type="protein sequence ID" value="GPAI036520-PA"/>
    <property type="gene ID" value="GPAI036520"/>
</dbReference>